<sequence>MGAAPQLNKFIYERHTPRRGKPYLVPELLFYTPRRQDSAPAKDKVLVSYNDESIPTRVGVSEGPPKMNVASFIYRICQPLVRMIGSLEAYAQAPFLNLDMPPKSSWCVRRGCRIGFQAVLRDSLVPFALFSHFCSDLRLFKPEALEQTYQGIEWNEKRVNP</sequence>
<evidence type="ECO:0000313" key="1">
    <source>
        <dbReference type="EMBL" id="MED6171300.1"/>
    </source>
</evidence>
<name>A0ABU6VC86_9FABA</name>
<dbReference type="Proteomes" id="UP001341840">
    <property type="component" value="Unassembled WGS sequence"/>
</dbReference>
<organism evidence="1 2">
    <name type="scientific">Stylosanthes scabra</name>
    <dbReference type="NCBI Taxonomy" id="79078"/>
    <lineage>
        <taxon>Eukaryota</taxon>
        <taxon>Viridiplantae</taxon>
        <taxon>Streptophyta</taxon>
        <taxon>Embryophyta</taxon>
        <taxon>Tracheophyta</taxon>
        <taxon>Spermatophyta</taxon>
        <taxon>Magnoliopsida</taxon>
        <taxon>eudicotyledons</taxon>
        <taxon>Gunneridae</taxon>
        <taxon>Pentapetalae</taxon>
        <taxon>rosids</taxon>
        <taxon>fabids</taxon>
        <taxon>Fabales</taxon>
        <taxon>Fabaceae</taxon>
        <taxon>Papilionoideae</taxon>
        <taxon>50 kb inversion clade</taxon>
        <taxon>dalbergioids sensu lato</taxon>
        <taxon>Dalbergieae</taxon>
        <taxon>Pterocarpus clade</taxon>
        <taxon>Stylosanthes</taxon>
    </lineage>
</organism>
<protein>
    <submittedName>
        <fullName evidence="1">Uncharacterized protein</fullName>
    </submittedName>
</protein>
<reference evidence="1 2" key="1">
    <citation type="journal article" date="2023" name="Plants (Basel)">
        <title>Bridging the Gap: Combining Genomics and Transcriptomics Approaches to Understand Stylosanthes scabra, an Orphan Legume from the Brazilian Caatinga.</title>
        <authorList>
            <person name="Ferreira-Neto J.R.C."/>
            <person name="da Silva M.D."/>
            <person name="Binneck E."/>
            <person name="de Melo N.F."/>
            <person name="da Silva R.H."/>
            <person name="de Melo A.L.T.M."/>
            <person name="Pandolfi V."/>
            <person name="Bustamante F.O."/>
            <person name="Brasileiro-Vidal A.C."/>
            <person name="Benko-Iseppon A.M."/>
        </authorList>
    </citation>
    <scope>NUCLEOTIDE SEQUENCE [LARGE SCALE GENOMIC DNA]</scope>
    <source>
        <tissue evidence="1">Leaves</tissue>
    </source>
</reference>
<proteinExistence type="predicted"/>
<accession>A0ABU6VC86</accession>
<gene>
    <name evidence="1" type="ORF">PIB30_039565</name>
</gene>
<comment type="caution">
    <text evidence="1">The sequence shown here is derived from an EMBL/GenBank/DDBJ whole genome shotgun (WGS) entry which is preliminary data.</text>
</comment>
<evidence type="ECO:0000313" key="2">
    <source>
        <dbReference type="Proteomes" id="UP001341840"/>
    </source>
</evidence>
<keyword evidence="2" id="KW-1185">Reference proteome</keyword>
<dbReference type="EMBL" id="JASCZI010151244">
    <property type="protein sequence ID" value="MED6171300.1"/>
    <property type="molecule type" value="Genomic_DNA"/>
</dbReference>